<gene>
    <name evidence="3" type="ORF">BLM47_06695</name>
</gene>
<evidence type="ECO:0000313" key="3">
    <source>
        <dbReference type="EMBL" id="PDO10571.1"/>
    </source>
</evidence>
<evidence type="ECO:0000256" key="1">
    <source>
        <dbReference type="ARBA" id="ARBA00023118"/>
    </source>
</evidence>
<reference evidence="3 4" key="1">
    <citation type="submission" date="2016-12" db="EMBL/GenBank/DDBJ databases">
        <title>Candidatus Reconcilibacillus cellulovorans genome.</title>
        <authorList>
            <person name="Kolinko S."/>
            <person name="Wu Y.-W."/>
            <person name="Tachea F."/>
            <person name="Denzel E."/>
            <person name="Hiras J."/>
            <person name="Baecker N."/>
            <person name="Chan L.J."/>
            <person name="Eichorst S.A."/>
            <person name="Frey D."/>
            <person name="Adams P.D."/>
            <person name="Pray T."/>
            <person name="Tanjore D."/>
            <person name="Petzold C.J."/>
            <person name="Gladden J.M."/>
            <person name="Simmons B.A."/>
            <person name="Singer S.W."/>
        </authorList>
    </citation>
    <scope>NUCLEOTIDE SEQUENCE [LARGE SCALE GENOMIC DNA]</scope>
    <source>
        <strain evidence="3">JTherm</strain>
    </source>
</reference>
<evidence type="ECO:0000259" key="2">
    <source>
        <dbReference type="Pfam" id="PF03787"/>
    </source>
</evidence>
<protein>
    <submittedName>
        <fullName evidence="3">Type III-B CRISPR module RAMP protein Cmr4</fullName>
    </submittedName>
</protein>
<dbReference type="Pfam" id="PF03787">
    <property type="entry name" value="RAMPs"/>
    <property type="match status" value="1"/>
</dbReference>
<accession>A0A2A6E0L5</accession>
<dbReference type="InterPro" id="IPR005537">
    <property type="entry name" value="RAMP_III_fam"/>
</dbReference>
<evidence type="ECO:0000313" key="4">
    <source>
        <dbReference type="Proteomes" id="UP000243688"/>
    </source>
</evidence>
<feature type="domain" description="CRISPR type III-associated protein" evidence="2">
    <location>
        <begin position="3"/>
        <end position="300"/>
    </location>
</feature>
<organism evidence="3 4">
    <name type="scientific">Candidatus Reconcilbacillus cellulovorans</name>
    <dbReference type="NCBI Taxonomy" id="1906605"/>
    <lineage>
        <taxon>Bacteria</taxon>
        <taxon>Bacillati</taxon>
        <taxon>Bacillota</taxon>
        <taxon>Bacilli</taxon>
        <taxon>Bacillales</taxon>
        <taxon>Paenibacillaceae</taxon>
        <taxon>Candidatus Reconcilbacillus</taxon>
    </lineage>
</organism>
<dbReference type="GO" id="GO:0051607">
    <property type="term" value="P:defense response to virus"/>
    <property type="evidence" value="ECO:0007669"/>
    <property type="project" value="UniProtKB-KW"/>
</dbReference>
<dbReference type="Proteomes" id="UP000243688">
    <property type="component" value="Unassembled WGS sequence"/>
</dbReference>
<dbReference type="PANTHER" id="PTHR36700">
    <property type="entry name" value="CRISPR SYSTEM CMR SUBUNIT CMR4"/>
    <property type="match status" value="1"/>
</dbReference>
<name>A0A2A6E0L5_9BACL</name>
<proteinExistence type="predicted"/>
<dbReference type="PANTHER" id="PTHR36700:SF1">
    <property type="entry name" value="CRISPR SYSTEM CMR SUBUNIT CMR4"/>
    <property type="match status" value="1"/>
</dbReference>
<dbReference type="AlphaFoldDB" id="A0A2A6E0L5"/>
<keyword evidence="1" id="KW-0051">Antiviral defense</keyword>
<dbReference type="EMBL" id="MOXJ01000013">
    <property type="protein sequence ID" value="PDO10571.1"/>
    <property type="molecule type" value="Genomic_DNA"/>
</dbReference>
<dbReference type="NCBIfam" id="TIGR02580">
    <property type="entry name" value="cas_RAMP_Cmr4"/>
    <property type="match status" value="1"/>
</dbReference>
<sequence>MLLYAVTSVHPGSGSEVGFVDLPIQREKHTRFPKIEGSSLKGAIRAAAREATGDSDEEKRKLELVFGGEPGGREEPSAGAVTLTDARVLLFPVRSMRRVFVWITCPFVLERFNREAAAYRDAYGREVSTLPVPEPGCVSSADMLVGPSAELSDKGRLVLAEYTFSDCRVDEQAKRLAERLEQWLGEDQKGRVVARLAVVSDEDFADFVQLATEVQARIRINYERGTVADGGLWYEEHVPPETVFYAYLFAFDSVKAAFKDAGGEKREVSMSAEEVMRYLKDPKRVPDVFQLGGNNSVGRGMLRKTWF</sequence>
<dbReference type="InterPro" id="IPR013410">
    <property type="entry name" value="CRISPR-assoc_RAMP_Cmr4"/>
</dbReference>
<comment type="caution">
    <text evidence="3">The sequence shown here is derived from an EMBL/GenBank/DDBJ whole genome shotgun (WGS) entry which is preliminary data.</text>
</comment>